<feature type="transmembrane region" description="Helical" evidence="12">
    <location>
        <begin position="117"/>
        <end position="138"/>
    </location>
</feature>
<keyword evidence="4" id="KW-0050">Antiport</keyword>
<keyword evidence="5" id="KW-0633">Potassium transport</keyword>
<feature type="transmembrane region" description="Helical" evidence="12">
    <location>
        <begin position="227"/>
        <end position="251"/>
    </location>
</feature>
<dbReference type="Proteomes" id="UP000293719">
    <property type="component" value="Chromosome"/>
</dbReference>
<evidence type="ECO:0000313" key="15">
    <source>
        <dbReference type="Proteomes" id="UP000293719"/>
    </source>
</evidence>
<dbReference type="GO" id="GO:0005886">
    <property type="term" value="C:plasma membrane"/>
    <property type="evidence" value="ECO:0007669"/>
    <property type="project" value="TreeGrafter"/>
</dbReference>
<feature type="region of interest" description="Disordered" evidence="11">
    <location>
        <begin position="572"/>
        <end position="611"/>
    </location>
</feature>
<dbReference type="SUPFAM" id="SSF51735">
    <property type="entry name" value="NAD(P)-binding Rossmann-fold domains"/>
    <property type="match status" value="1"/>
</dbReference>
<accession>A0A4P6UYS5</accession>
<feature type="transmembrane region" description="Helical" evidence="12">
    <location>
        <begin position="153"/>
        <end position="174"/>
    </location>
</feature>
<proteinExistence type="inferred from homology"/>
<evidence type="ECO:0000256" key="12">
    <source>
        <dbReference type="SAM" id="Phobius"/>
    </source>
</evidence>
<feature type="transmembrane region" description="Helical" evidence="12">
    <location>
        <begin position="58"/>
        <end position="77"/>
    </location>
</feature>
<evidence type="ECO:0000256" key="1">
    <source>
        <dbReference type="ARBA" id="ARBA00004127"/>
    </source>
</evidence>
<feature type="transmembrane region" description="Helical" evidence="12">
    <location>
        <begin position="6"/>
        <end position="27"/>
    </location>
</feature>
<dbReference type="NCBIfam" id="TIGR00932">
    <property type="entry name" value="2a37"/>
    <property type="match status" value="1"/>
</dbReference>
<dbReference type="InterPro" id="IPR036291">
    <property type="entry name" value="NAD(P)-bd_dom_sf"/>
</dbReference>
<evidence type="ECO:0000256" key="5">
    <source>
        <dbReference type="ARBA" id="ARBA00022538"/>
    </source>
</evidence>
<reference evidence="14 15" key="1">
    <citation type="journal article" date="2017" name="Int. J. Syst. Evol. Microbiol.">
        <title>Roseitalea porphyridii gen. nov., sp. nov., isolated from a red alga, and reclassification of Hoeflea suaedae Chung et al. 2013 as Pseudohoeflea suaedae gen. nov., comb. nov.</title>
        <authorList>
            <person name="Hyeon J.W."/>
            <person name="Jeong S.E."/>
            <person name="Baek K."/>
            <person name="Jeon C.O."/>
        </authorList>
    </citation>
    <scope>NUCLEOTIDE SEQUENCE [LARGE SCALE GENOMIC DNA]</scope>
    <source>
        <strain evidence="14 15">MA7-20</strain>
    </source>
</reference>
<dbReference type="GO" id="GO:0006813">
    <property type="term" value="P:potassium ion transport"/>
    <property type="evidence" value="ECO:0007669"/>
    <property type="project" value="UniProtKB-KW"/>
</dbReference>
<name>A0A4P6UYS5_9HYPH</name>
<keyword evidence="10 12" id="KW-0472">Membrane</keyword>
<keyword evidence="7" id="KW-0630">Potassium</keyword>
<organism evidence="14 15">
    <name type="scientific">Roseitalea porphyridii</name>
    <dbReference type="NCBI Taxonomy" id="1852022"/>
    <lineage>
        <taxon>Bacteria</taxon>
        <taxon>Pseudomonadati</taxon>
        <taxon>Pseudomonadota</taxon>
        <taxon>Alphaproteobacteria</taxon>
        <taxon>Hyphomicrobiales</taxon>
        <taxon>Ahrensiaceae</taxon>
        <taxon>Roseitalea</taxon>
    </lineage>
</organism>
<evidence type="ECO:0000256" key="10">
    <source>
        <dbReference type="ARBA" id="ARBA00023136"/>
    </source>
</evidence>
<feature type="transmembrane region" description="Helical" evidence="12">
    <location>
        <begin position="338"/>
        <end position="355"/>
    </location>
</feature>
<sequence length="611" mass="64853">MAGAEAPGFYSEAILLLGGAVVAAPLFKRLGLGTVLGYLAAGTVIGPILGLFSDAESILQVAELGVVMLLFVIGLELKPQRLWSMRRVIFGLGAAQVGITGLVLAGLGLVLGGLSPSAALVVGFGLALSSTAFALQILEERGEMSRAHGQKSFAILLFQDMAIVPLLAIIPLLAPGGADAAEMSATGFALAIGAVAVLIASGRYLLNPLFRVIGNTGAREAMIATALFVVMASAMLMQVVGLSMALGAFIAGVMLAESSYRHELEADIEPFRGLLLGLFFMAIGMSLDLAVLAGNWLVIVLAVPLLMIVKAAIIYGLGRAFGSPPDVAVRTALVLPQGGEFGFVMFSSAVALGIFDGQTASILIAIVTLSMALTPISVALAPFLIGEEKPEEMEEDFDGADRGADVLMIGFSRFGQIASQILLSGGSDVTIIDHSADRVRAAQRFGFRIYFGDGTRKEVLEAAGIRSAKIVAVTTQKKEITDRIVELVQREYPEARLFVRSYDRAHTLELRAANIEYELRETFESGLVFGARTLQALGVSEDLATQIRDDVRKRDEERLRIQAVDGIYAGGHMLHTQPVSPEPLTKPTREAKIINTERTDASAEQEPAENR</sequence>
<dbReference type="InterPro" id="IPR038770">
    <property type="entry name" value="Na+/solute_symporter_sf"/>
</dbReference>
<evidence type="ECO:0000256" key="8">
    <source>
        <dbReference type="ARBA" id="ARBA00022989"/>
    </source>
</evidence>
<keyword evidence="3" id="KW-0813">Transport</keyword>
<comment type="similarity">
    <text evidence="2">Belongs to the monovalent cation:proton antiporter 2 (CPA2) transporter (TC 2.A.37) family.</text>
</comment>
<feature type="transmembrane region" description="Helical" evidence="12">
    <location>
        <begin position="362"/>
        <end position="385"/>
    </location>
</feature>
<dbReference type="InterPro" id="IPR006153">
    <property type="entry name" value="Cation/H_exchanger_TM"/>
</dbReference>
<feature type="transmembrane region" description="Helical" evidence="12">
    <location>
        <begin position="186"/>
        <end position="206"/>
    </location>
</feature>
<evidence type="ECO:0000256" key="11">
    <source>
        <dbReference type="SAM" id="MobiDB-lite"/>
    </source>
</evidence>
<dbReference type="Gene3D" id="1.20.1530.20">
    <property type="match status" value="1"/>
</dbReference>
<dbReference type="GO" id="GO:1902600">
    <property type="term" value="P:proton transmembrane transport"/>
    <property type="evidence" value="ECO:0007669"/>
    <property type="project" value="InterPro"/>
</dbReference>
<dbReference type="OrthoDB" id="9781411at2"/>
<dbReference type="PANTHER" id="PTHR46157">
    <property type="entry name" value="K(+) EFFLUX ANTIPORTER 3, CHLOROPLASTIC"/>
    <property type="match status" value="1"/>
</dbReference>
<feature type="transmembrane region" description="Helical" evidence="12">
    <location>
        <begin position="89"/>
        <end position="111"/>
    </location>
</feature>
<dbReference type="RefSeq" id="WP_131615199.1">
    <property type="nucleotide sequence ID" value="NZ_CP036532.1"/>
</dbReference>
<feature type="compositionally biased region" description="Basic and acidic residues" evidence="11">
    <location>
        <begin position="587"/>
        <end position="601"/>
    </location>
</feature>
<feature type="transmembrane region" description="Helical" evidence="12">
    <location>
        <begin position="271"/>
        <end position="289"/>
    </location>
</feature>
<dbReference type="AlphaFoldDB" id="A0A4P6UYS5"/>
<evidence type="ECO:0000259" key="13">
    <source>
        <dbReference type="PROSITE" id="PS51201"/>
    </source>
</evidence>
<dbReference type="InterPro" id="IPR003148">
    <property type="entry name" value="RCK_N"/>
</dbReference>
<dbReference type="InterPro" id="IPR004771">
    <property type="entry name" value="K/H_exchanger"/>
</dbReference>
<evidence type="ECO:0000313" key="14">
    <source>
        <dbReference type="EMBL" id="QBK29499.1"/>
    </source>
</evidence>
<evidence type="ECO:0000256" key="7">
    <source>
        <dbReference type="ARBA" id="ARBA00022958"/>
    </source>
</evidence>
<dbReference type="GO" id="GO:0008324">
    <property type="term" value="F:monoatomic cation transmembrane transporter activity"/>
    <property type="evidence" value="ECO:0007669"/>
    <property type="project" value="InterPro"/>
</dbReference>
<keyword evidence="8 12" id="KW-1133">Transmembrane helix</keyword>
<protein>
    <submittedName>
        <fullName evidence="14">Potassium transporter TrkA</fullName>
    </submittedName>
</protein>
<dbReference type="Pfam" id="PF00999">
    <property type="entry name" value="Na_H_Exchanger"/>
    <property type="match status" value="1"/>
</dbReference>
<dbReference type="PANTHER" id="PTHR46157:SF8">
    <property type="entry name" value="GLUTATHIONE-REGULATED POTASSIUM-EFFLUX SYSTEM PROTEIN"/>
    <property type="match status" value="1"/>
</dbReference>
<dbReference type="GO" id="GO:0012505">
    <property type="term" value="C:endomembrane system"/>
    <property type="evidence" value="ECO:0007669"/>
    <property type="project" value="UniProtKB-SubCell"/>
</dbReference>
<keyword evidence="15" id="KW-1185">Reference proteome</keyword>
<dbReference type="PROSITE" id="PS51201">
    <property type="entry name" value="RCK_N"/>
    <property type="match status" value="1"/>
</dbReference>
<keyword evidence="6 12" id="KW-0812">Transmembrane</keyword>
<evidence type="ECO:0000256" key="9">
    <source>
        <dbReference type="ARBA" id="ARBA00023065"/>
    </source>
</evidence>
<evidence type="ECO:0000256" key="3">
    <source>
        <dbReference type="ARBA" id="ARBA00022448"/>
    </source>
</evidence>
<dbReference type="GO" id="GO:0015297">
    <property type="term" value="F:antiporter activity"/>
    <property type="evidence" value="ECO:0007669"/>
    <property type="project" value="UniProtKB-KW"/>
</dbReference>
<dbReference type="KEGG" id="rpod:E0E05_02125"/>
<dbReference type="GeneID" id="90766081"/>
<gene>
    <name evidence="14" type="ORF">E0E05_02125</name>
</gene>
<evidence type="ECO:0000256" key="4">
    <source>
        <dbReference type="ARBA" id="ARBA00022449"/>
    </source>
</evidence>
<dbReference type="FunFam" id="3.40.50.720:FF:000036">
    <property type="entry name" value="Glutathione-regulated potassium-efflux system protein KefB"/>
    <property type="match status" value="1"/>
</dbReference>
<evidence type="ECO:0000256" key="6">
    <source>
        <dbReference type="ARBA" id="ARBA00022692"/>
    </source>
</evidence>
<keyword evidence="9" id="KW-0406">Ion transport</keyword>
<dbReference type="Gene3D" id="3.40.50.720">
    <property type="entry name" value="NAD(P)-binding Rossmann-like Domain"/>
    <property type="match status" value="1"/>
</dbReference>
<feature type="domain" description="RCK N-terminal" evidence="13">
    <location>
        <begin position="403"/>
        <end position="519"/>
    </location>
</feature>
<dbReference type="Pfam" id="PF02254">
    <property type="entry name" value="TrkA_N"/>
    <property type="match status" value="1"/>
</dbReference>
<evidence type="ECO:0000256" key="2">
    <source>
        <dbReference type="ARBA" id="ARBA00005551"/>
    </source>
</evidence>
<dbReference type="EMBL" id="CP036532">
    <property type="protein sequence ID" value="QBK29499.1"/>
    <property type="molecule type" value="Genomic_DNA"/>
</dbReference>
<feature type="transmembrane region" description="Helical" evidence="12">
    <location>
        <begin position="34"/>
        <end position="52"/>
    </location>
</feature>
<feature type="transmembrane region" description="Helical" evidence="12">
    <location>
        <begin position="296"/>
        <end position="318"/>
    </location>
</feature>
<comment type="subcellular location">
    <subcellularLocation>
        <location evidence="1">Endomembrane system</location>
        <topology evidence="1">Multi-pass membrane protein</topology>
    </subcellularLocation>
</comment>